<dbReference type="RefSeq" id="WP_048860384.1">
    <property type="nucleotide sequence ID" value="NZ_BANB01000118.1"/>
</dbReference>
<dbReference type="AlphaFoldDB" id="A0A0D6P451"/>
<keyword evidence="1" id="KW-0808">Transferase</keyword>
<dbReference type="InterPro" id="IPR010941">
    <property type="entry name" value="PhaC_N"/>
</dbReference>
<comment type="caution">
    <text evidence="5">The sequence shown here is derived from an EMBL/GenBank/DDBJ whole genome shotgun (WGS) entry which is preliminary data.</text>
</comment>
<dbReference type="GO" id="GO:0042619">
    <property type="term" value="P:poly-hydroxybutyrate biosynthetic process"/>
    <property type="evidence" value="ECO:0007669"/>
    <property type="project" value="InterPro"/>
</dbReference>
<gene>
    <name evidence="5" type="ORF">Asru_0118_02</name>
</gene>
<evidence type="ECO:0000313" key="5">
    <source>
        <dbReference type="EMBL" id="GAN76550.1"/>
    </source>
</evidence>
<protein>
    <submittedName>
        <fullName evidence="5">Poly-beta-hydroxybutyrate polymerase/poly(3-hydroxyalkanoate) polymerase</fullName>
    </submittedName>
</protein>
<dbReference type="PANTHER" id="PTHR36837">
    <property type="entry name" value="POLY(3-HYDROXYALKANOATE) POLYMERASE SUBUNIT PHAC"/>
    <property type="match status" value="1"/>
</dbReference>
<reference evidence="5 6" key="1">
    <citation type="submission" date="2012-11" db="EMBL/GenBank/DDBJ databases">
        <title>Whole genome sequence of Acidisphaera rubrifaciens HS-AP3.</title>
        <authorList>
            <person name="Azuma Y."/>
            <person name="Higashiura N."/>
            <person name="Hirakawa H."/>
            <person name="Matsushita K."/>
        </authorList>
    </citation>
    <scope>NUCLEOTIDE SEQUENCE [LARGE SCALE GENOMIC DNA]</scope>
    <source>
        <strain evidence="5 6">HS-AP3</strain>
    </source>
</reference>
<keyword evidence="6" id="KW-1185">Reference proteome</keyword>
<evidence type="ECO:0000259" key="4">
    <source>
        <dbReference type="Pfam" id="PF12551"/>
    </source>
</evidence>
<dbReference type="InterPro" id="IPR051321">
    <property type="entry name" value="PHA/PHB_synthase"/>
</dbReference>
<evidence type="ECO:0000259" key="3">
    <source>
        <dbReference type="Pfam" id="PF07167"/>
    </source>
</evidence>
<proteinExistence type="predicted"/>
<name>A0A0D6P451_9PROT</name>
<dbReference type="InterPro" id="IPR022211">
    <property type="entry name" value="PHBC_N"/>
</dbReference>
<dbReference type="OrthoDB" id="7208816at2"/>
<dbReference type="EMBL" id="BANB01000118">
    <property type="protein sequence ID" value="GAN76550.1"/>
    <property type="molecule type" value="Genomic_DNA"/>
</dbReference>
<dbReference type="PANTHER" id="PTHR36837:SF5">
    <property type="entry name" value="POLY-3-HYDROXYBUTYRATE SYNTHASE"/>
    <property type="match status" value="1"/>
</dbReference>
<feature type="domain" description="Poly-beta-hydroxybutyrate polymerase N-terminal" evidence="3">
    <location>
        <begin position="99"/>
        <end position="267"/>
    </location>
</feature>
<dbReference type="Proteomes" id="UP000032680">
    <property type="component" value="Unassembled WGS sequence"/>
</dbReference>
<sequence>MDGMREIPAVTEPRREPFGAPSEATARAVGGADALLHAAQARVTLGLSPGSITLSFLDWLTHLANAPFHRADLIREGFEQWRRLGEAALGRSVIVPPPQDHRFQDPSWQAPPFNLLHQSFLLAEEWWAHATATPPGVARPDRRIVGFAIRQWLDTLSPSNVPWLNPEVIGATVHSGGANLREGFTNFLADAQEAMSGQAAHPDAPVVGVDLAATPGKVVLRNGLIELIQYTPATGQVRPEPVLIVPAWIMKYYILDLSAHNSLIRWLVGQGYTVFAISWRNPDADMRDTTLDDYRTRGVLAALDAVRSICGTVRVHATGYCLGGTLLSLTAAAMARDGDDRLASVTLFCAQTDFTEAGELQLFITEDQLAFLDDLMRVQGFLDSRQMAGAFQLLRSNDLIWSRAIRSYLLGEREHPSDLMAWNADGTRMPARMHAEYLRHMFLNNDLAEGRLDVGGRPVSIGDIRVPFFVVGTETDHIAPWRSVFKLHLLNDGELTFVLASGGHNAGVVSEPGHPHRHYRLQTRMHGERYVGPDEWAAAAERRDGSWWLAWGDWLAARSGPPVAPPPMGSAAAPVLGDAPGDYVFQR</sequence>
<evidence type="ECO:0000256" key="2">
    <source>
        <dbReference type="ARBA" id="ARBA00023315"/>
    </source>
</evidence>
<dbReference type="SUPFAM" id="SSF53474">
    <property type="entry name" value="alpha/beta-Hydrolases"/>
    <property type="match status" value="1"/>
</dbReference>
<dbReference type="Gene3D" id="3.40.50.1820">
    <property type="entry name" value="alpha/beta hydrolase"/>
    <property type="match status" value="1"/>
</dbReference>
<dbReference type="Pfam" id="PF12551">
    <property type="entry name" value="PHBC_N"/>
    <property type="match status" value="1"/>
</dbReference>
<evidence type="ECO:0000256" key="1">
    <source>
        <dbReference type="ARBA" id="ARBA00022679"/>
    </source>
</evidence>
<evidence type="ECO:0000313" key="6">
    <source>
        <dbReference type="Proteomes" id="UP000032680"/>
    </source>
</evidence>
<accession>A0A0D6P451</accession>
<dbReference type="InterPro" id="IPR029058">
    <property type="entry name" value="AB_hydrolase_fold"/>
</dbReference>
<feature type="domain" description="Poly-beta-hydroxybutyrate polymerase N-terminal" evidence="4">
    <location>
        <begin position="32"/>
        <end position="67"/>
    </location>
</feature>
<keyword evidence="2" id="KW-0012">Acyltransferase</keyword>
<dbReference type="Pfam" id="PF07167">
    <property type="entry name" value="PhaC_N"/>
    <property type="match status" value="1"/>
</dbReference>
<dbReference type="GO" id="GO:0016746">
    <property type="term" value="F:acyltransferase activity"/>
    <property type="evidence" value="ECO:0007669"/>
    <property type="project" value="UniProtKB-KW"/>
</dbReference>
<organism evidence="5 6">
    <name type="scientific">Acidisphaera rubrifaciens HS-AP3</name>
    <dbReference type="NCBI Taxonomy" id="1231350"/>
    <lineage>
        <taxon>Bacteria</taxon>
        <taxon>Pseudomonadati</taxon>
        <taxon>Pseudomonadota</taxon>
        <taxon>Alphaproteobacteria</taxon>
        <taxon>Acetobacterales</taxon>
        <taxon>Acetobacteraceae</taxon>
        <taxon>Acidisphaera</taxon>
    </lineage>
</organism>